<accession>A0A6V7UDA8</accession>
<dbReference type="InterPro" id="IPR019408">
    <property type="entry name" value="7TM_GPCR_serpentine_rcpt_Srab"/>
</dbReference>
<organism evidence="6 7">
    <name type="scientific">Meloidogyne enterolobii</name>
    <name type="common">Root-knot nematode worm</name>
    <name type="synonym">Meloidogyne mayaguensis</name>
    <dbReference type="NCBI Taxonomy" id="390850"/>
    <lineage>
        <taxon>Eukaryota</taxon>
        <taxon>Metazoa</taxon>
        <taxon>Ecdysozoa</taxon>
        <taxon>Nematoda</taxon>
        <taxon>Chromadorea</taxon>
        <taxon>Rhabditida</taxon>
        <taxon>Tylenchina</taxon>
        <taxon>Tylenchomorpha</taxon>
        <taxon>Tylenchoidea</taxon>
        <taxon>Meloidogynidae</taxon>
        <taxon>Meloidogyninae</taxon>
        <taxon>Meloidogyne</taxon>
    </lineage>
</organism>
<proteinExistence type="predicted"/>
<evidence type="ECO:0000256" key="2">
    <source>
        <dbReference type="ARBA" id="ARBA00022692"/>
    </source>
</evidence>
<keyword evidence="4 5" id="KW-0472">Membrane</keyword>
<comment type="subcellular location">
    <subcellularLocation>
        <location evidence="1">Membrane</location>
        <topology evidence="1">Multi-pass membrane protein</topology>
    </subcellularLocation>
</comment>
<comment type="caution">
    <text evidence="6">The sequence shown here is derived from an EMBL/GenBank/DDBJ whole genome shotgun (WGS) entry which is preliminary data.</text>
</comment>
<dbReference type="PANTHER" id="PTHR47521:SF7">
    <property type="entry name" value="SERPENTINE RECEPTOR CLASS EPSILON-6"/>
    <property type="match status" value="1"/>
</dbReference>
<dbReference type="PANTHER" id="PTHR47521">
    <property type="entry name" value="SERPENTINE RECEPTOR, CLASS E (EPSILON)-RELATED"/>
    <property type="match status" value="1"/>
</dbReference>
<dbReference type="Pfam" id="PF10292">
    <property type="entry name" value="7TM_GPCR_Srab"/>
    <property type="match status" value="1"/>
</dbReference>
<feature type="transmembrane region" description="Helical" evidence="5">
    <location>
        <begin position="95"/>
        <end position="119"/>
    </location>
</feature>
<evidence type="ECO:0000256" key="4">
    <source>
        <dbReference type="ARBA" id="ARBA00023136"/>
    </source>
</evidence>
<evidence type="ECO:0000313" key="6">
    <source>
        <dbReference type="EMBL" id="CAD2154475.1"/>
    </source>
</evidence>
<protein>
    <submittedName>
        <fullName evidence="6">Uncharacterized protein</fullName>
    </submittedName>
</protein>
<reference evidence="6 7" key="1">
    <citation type="submission" date="2020-08" db="EMBL/GenBank/DDBJ databases">
        <authorList>
            <person name="Koutsovoulos G."/>
            <person name="Danchin GJ E."/>
        </authorList>
    </citation>
    <scope>NUCLEOTIDE SEQUENCE [LARGE SCALE GENOMIC DNA]</scope>
</reference>
<feature type="transmembrane region" description="Helical" evidence="5">
    <location>
        <begin position="219"/>
        <end position="241"/>
    </location>
</feature>
<dbReference type="GO" id="GO:0016020">
    <property type="term" value="C:membrane"/>
    <property type="evidence" value="ECO:0007669"/>
    <property type="project" value="UniProtKB-SubCell"/>
</dbReference>
<feature type="transmembrane region" description="Helical" evidence="5">
    <location>
        <begin position="253"/>
        <end position="276"/>
    </location>
</feature>
<feature type="transmembrane region" description="Helical" evidence="5">
    <location>
        <begin position="58"/>
        <end position="83"/>
    </location>
</feature>
<feature type="transmembrane region" description="Helical" evidence="5">
    <location>
        <begin position="27"/>
        <end position="46"/>
    </location>
</feature>
<feature type="transmembrane region" description="Helical" evidence="5">
    <location>
        <begin position="131"/>
        <end position="152"/>
    </location>
</feature>
<dbReference type="Proteomes" id="UP000580250">
    <property type="component" value="Unassembled WGS sequence"/>
</dbReference>
<gene>
    <name evidence="6" type="ORF">MENT_LOCUS11506</name>
</gene>
<sequence length="320" mass="37159">MAFNFVPGPNYTETETKIFLAADIVELAANSLLACPISTINFILILKTSILHPNLKLILLCQSLCIFIRGIGRIILNVARFYLQDYVTLGPQSLIIMYMQPIFIRKCIMHVIVIERIIATIKSKNYEKQRSILFNIIWITITVIISFFNSYMVSEFSFVQLANASTFFVLLIFGLAEICALFWMLRKNKRNYDKKLQEGHQSLSERYQLSENIRTAKQLIPCILMHFVCIILPGINNIFAYLKIYSDNFTIDFANQCVFIIVTIGSFLIELFLLIYHPFLRRNFFRLLCSLFCCRMLFPINKIMQVPPTTDTNILTQSKY</sequence>
<evidence type="ECO:0000256" key="5">
    <source>
        <dbReference type="SAM" id="Phobius"/>
    </source>
</evidence>
<name>A0A6V7UDA8_MELEN</name>
<evidence type="ECO:0000256" key="3">
    <source>
        <dbReference type="ARBA" id="ARBA00022989"/>
    </source>
</evidence>
<dbReference type="InterPro" id="IPR052860">
    <property type="entry name" value="NRL-GPCR1"/>
</dbReference>
<keyword evidence="2 5" id="KW-0812">Transmembrane</keyword>
<evidence type="ECO:0000313" key="7">
    <source>
        <dbReference type="Proteomes" id="UP000580250"/>
    </source>
</evidence>
<keyword evidence="3 5" id="KW-1133">Transmembrane helix</keyword>
<evidence type="ECO:0000256" key="1">
    <source>
        <dbReference type="ARBA" id="ARBA00004141"/>
    </source>
</evidence>
<dbReference type="AlphaFoldDB" id="A0A6V7UDA8"/>
<feature type="transmembrane region" description="Helical" evidence="5">
    <location>
        <begin position="164"/>
        <end position="185"/>
    </location>
</feature>
<dbReference type="EMBL" id="CAJEWN010000056">
    <property type="protein sequence ID" value="CAD2154475.1"/>
    <property type="molecule type" value="Genomic_DNA"/>
</dbReference>